<sequence>MTIATIPWPPYGHRRGNNKTSFRAKRATSPPSPVSVSPTSTSSTSLASEGSLGSPIMTHLGNMASRFRRPSTKAVYDTTSADNALCSATPELTKMYDSDDADSESMPGTPDQLPVQTLPQQSSSPQRSSKIASPERPLPPVPSSERSKSPSPACSTAAPPVLAKPPSRQRVVKPQPFTSSAGRRAVSAEVASTAPPAAPQPQTRVSAPVPAPITIPSNDSPVPAAVITLAPPQAEAASGPLASEHPRSVRVVMTDINAVNLEWDAPTMDPATVWLACARVHILDEQRVLVDIHNETPEEERRWLIQTAVELYFPMRKRLMEVTEVIRHSFPGYSLAPLKPITPPPAANMRRSEFVGSGRTPVLPTPLELPRLTLPNPFRNTYRVLQYVDTGRRALWVPAGVVFDLASRGDTASMIHVGPEAAANFRSATMNTMFVHALKRVMGTDVKATPEAQHAMERAQLRMLSFHPSQIRVRQVGKHGGIVDVELPAPRGLPKLPEWHVPTRVFFTQGTEYVFESAVGTPRWRLDEIKMILDEHIGYQIEAWDDIRRIIRAFAPNDHRVAKILVTPPACRRGYERRRFTPRVTRAGSGHGGVPRGQRAAIDLPRLIKAQRGCYLLEYPDESGKEPATLDCTGQDPKVSIHESARDSTMMVCWLFGIVATLFESK</sequence>
<feature type="compositionally biased region" description="Low complexity" evidence="1">
    <location>
        <begin position="191"/>
        <end position="203"/>
    </location>
</feature>
<comment type="caution">
    <text evidence="2">The sequence shown here is derived from an EMBL/GenBank/DDBJ whole genome shotgun (WGS) entry which is preliminary data.</text>
</comment>
<evidence type="ECO:0000313" key="3">
    <source>
        <dbReference type="Proteomes" id="UP000279236"/>
    </source>
</evidence>
<name>A0A427XEP1_9TREE</name>
<feature type="compositionally biased region" description="Basic residues" evidence="1">
    <location>
        <begin position="12"/>
        <end position="26"/>
    </location>
</feature>
<dbReference type="RefSeq" id="XP_028472439.1">
    <property type="nucleotide sequence ID" value="XM_028619265.1"/>
</dbReference>
<evidence type="ECO:0000313" key="2">
    <source>
        <dbReference type="EMBL" id="RSH77292.1"/>
    </source>
</evidence>
<reference evidence="2 3" key="1">
    <citation type="submission" date="2018-11" db="EMBL/GenBank/DDBJ databases">
        <title>Genome sequence of Apiotrichum porosum DSM 27194.</title>
        <authorList>
            <person name="Aliyu H."/>
            <person name="Gorte O."/>
            <person name="Ochsenreither K."/>
        </authorList>
    </citation>
    <scope>NUCLEOTIDE SEQUENCE [LARGE SCALE GENOMIC DNA]</scope>
    <source>
        <strain evidence="2 3">DSM 27194</strain>
    </source>
</reference>
<proteinExistence type="predicted"/>
<feature type="compositionally biased region" description="Low complexity" evidence="1">
    <location>
        <begin position="114"/>
        <end position="134"/>
    </location>
</feature>
<dbReference type="EMBL" id="RSCE01000017">
    <property type="protein sequence ID" value="RSH77292.1"/>
    <property type="molecule type" value="Genomic_DNA"/>
</dbReference>
<protein>
    <submittedName>
        <fullName evidence="2">Uncharacterized protein</fullName>
    </submittedName>
</protein>
<feature type="compositionally biased region" description="Low complexity" evidence="1">
    <location>
        <begin position="149"/>
        <end position="160"/>
    </location>
</feature>
<organism evidence="2 3">
    <name type="scientific">Apiotrichum porosum</name>
    <dbReference type="NCBI Taxonomy" id="105984"/>
    <lineage>
        <taxon>Eukaryota</taxon>
        <taxon>Fungi</taxon>
        <taxon>Dikarya</taxon>
        <taxon>Basidiomycota</taxon>
        <taxon>Agaricomycotina</taxon>
        <taxon>Tremellomycetes</taxon>
        <taxon>Trichosporonales</taxon>
        <taxon>Trichosporonaceae</taxon>
        <taxon>Apiotrichum</taxon>
    </lineage>
</organism>
<gene>
    <name evidence="2" type="ORF">EHS24_003602</name>
</gene>
<dbReference type="Proteomes" id="UP000279236">
    <property type="component" value="Unassembled WGS sequence"/>
</dbReference>
<evidence type="ECO:0000256" key="1">
    <source>
        <dbReference type="SAM" id="MobiDB-lite"/>
    </source>
</evidence>
<feature type="compositionally biased region" description="Low complexity" evidence="1">
    <location>
        <begin position="34"/>
        <end position="45"/>
    </location>
</feature>
<accession>A0A427XEP1</accession>
<feature type="region of interest" description="Disordered" evidence="1">
    <location>
        <begin position="1"/>
        <end position="205"/>
    </location>
</feature>
<dbReference type="AlphaFoldDB" id="A0A427XEP1"/>
<dbReference type="GeneID" id="39588145"/>
<keyword evidence="3" id="KW-1185">Reference proteome</keyword>